<dbReference type="InterPro" id="IPR015889">
    <property type="entry name" value="Intradiol_dOase_core"/>
</dbReference>
<name>A0A2P2SX05_9PEZI</name>
<keyword evidence="3" id="KW-0479">Metal-binding</keyword>
<keyword evidence="10" id="KW-1185">Reference proteome</keyword>
<dbReference type="GO" id="GO:0018576">
    <property type="term" value="F:catechol 1,2-dioxygenase activity"/>
    <property type="evidence" value="ECO:0007669"/>
    <property type="project" value="InterPro"/>
</dbReference>
<dbReference type="CDD" id="cd03461">
    <property type="entry name" value="1_2-HQD"/>
    <property type="match status" value="1"/>
</dbReference>
<dbReference type="InterPro" id="IPR050770">
    <property type="entry name" value="Intradiol_RC_Dioxygenase"/>
</dbReference>
<dbReference type="PANTHER" id="PTHR33711:SF7">
    <property type="entry name" value="INTRADIOL RING-CLEAVAGE DIOXYGENASES DOMAIN-CONTAINING PROTEIN-RELATED"/>
    <property type="match status" value="1"/>
</dbReference>
<evidence type="ECO:0000256" key="3">
    <source>
        <dbReference type="ARBA" id="ARBA00022723"/>
    </source>
</evidence>
<dbReference type="Pfam" id="PF04444">
    <property type="entry name" value="Dioxygenase_N"/>
    <property type="match status" value="1"/>
</dbReference>
<dbReference type="Proteomes" id="UP000091956">
    <property type="component" value="Unassembled WGS sequence"/>
</dbReference>
<dbReference type="PANTHER" id="PTHR33711">
    <property type="entry name" value="DIOXYGENASE, PUTATIVE (AFU_ORTHOLOGUE AFUA_2G02910)-RELATED"/>
    <property type="match status" value="1"/>
</dbReference>
<evidence type="ECO:0000256" key="4">
    <source>
        <dbReference type="ARBA" id="ARBA00022964"/>
    </source>
</evidence>
<dbReference type="InterPro" id="IPR000627">
    <property type="entry name" value="Intradiol_dOase_C"/>
</dbReference>
<dbReference type="InterPro" id="IPR007535">
    <property type="entry name" value="Catechol_dOase_N"/>
</dbReference>
<dbReference type="GeneID" id="28833399"/>
<accession>A0A2P2SX05</accession>
<dbReference type="GO" id="GO:0009712">
    <property type="term" value="P:catechol-containing compound metabolic process"/>
    <property type="evidence" value="ECO:0007669"/>
    <property type="project" value="InterPro"/>
</dbReference>
<keyword evidence="6" id="KW-0408">Iron</keyword>
<evidence type="ECO:0000259" key="7">
    <source>
        <dbReference type="Pfam" id="PF00775"/>
    </source>
</evidence>
<dbReference type="RefSeq" id="XP_018135092.1">
    <property type="nucleotide sequence ID" value="XM_018269548.2"/>
</dbReference>
<evidence type="ECO:0000313" key="10">
    <source>
        <dbReference type="Proteomes" id="UP000091956"/>
    </source>
</evidence>
<reference evidence="9 10" key="1">
    <citation type="submission" date="2016-03" db="EMBL/GenBank/DDBJ databases">
        <title>Comparative genomics of Pseudogymnoascus destructans, the fungus causing white-nose syndrome of bats.</title>
        <authorList>
            <person name="Palmer J.M."/>
            <person name="Drees K.P."/>
            <person name="Foster J.T."/>
            <person name="Lindner D.L."/>
        </authorList>
    </citation>
    <scope>NUCLEOTIDE SEQUENCE [LARGE SCALE GENOMIC DNA]</scope>
    <source>
        <strain evidence="9 10">UAMH 10579</strain>
    </source>
</reference>
<keyword evidence="4" id="KW-0223">Dioxygenase</keyword>
<keyword evidence="5" id="KW-0560">Oxidoreductase</keyword>
<organism evidence="9 10">
    <name type="scientific">Pseudogymnoascus verrucosus</name>
    <dbReference type="NCBI Taxonomy" id="342668"/>
    <lineage>
        <taxon>Eukaryota</taxon>
        <taxon>Fungi</taxon>
        <taxon>Dikarya</taxon>
        <taxon>Ascomycota</taxon>
        <taxon>Pezizomycotina</taxon>
        <taxon>Leotiomycetes</taxon>
        <taxon>Thelebolales</taxon>
        <taxon>Thelebolaceae</taxon>
        <taxon>Pseudogymnoascus</taxon>
    </lineage>
</organism>
<comment type="cofactor">
    <cofactor evidence="1">
        <name>Fe(3+)</name>
        <dbReference type="ChEBI" id="CHEBI:29034"/>
    </cofactor>
</comment>
<dbReference type="STRING" id="342668.A0A2P2SX05"/>
<proteinExistence type="inferred from homology"/>
<dbReference type="SUPFAM" id="SSF49482">
    <property type="entry name" value="Aromatic compound dioxygenase"/>
    <property type="match status" value="1"/>
</dbReference>
<evidence type="ECO:0008006" key="11">
    <source>
        <dbReference type="Google" id="ProtNLM"/>
    </source>
</evidence>
<evidence type="ECO:0000259" key="8">
    <source>
        <dbReference type="Pfam" id="PF04444"/>
    </source>
</evidence>
<evidence type="ECO:0000256" key="6">
    <source>
        <dbReference type="ARBA" id="ARBA00023004"/>
    </source>
</evidence>
<dbReference type="AlphaFoldDB" id="A0A2P2SX05"/>
<sequence>MGADKFDPNFTQNVIDATGPNASARTREIIGPLIRHIHDFAREVNLTVDEWMEGVNLINWAGQMSDDRRNEGQLVCDVIGLESLVDEITFAAAANAPDAHTATAILGPFFRHDAPMIPNGGTIIKNPVADGIVTYMHGKVVDSLTAEPIPGVIIDTWEASTNGLYEQQDPEQDDCNLRGRITTDENGEYGFYCLKPTPYPVPDDGPAGKILKMLDRHPMRPAHIHLITTHDEYMPITTQIFSSDDKYLKNDSVFAVKDSLIVDFTPLEGNDKATRELVYNMKLKKQPVKTA</sequence>
<dbReference type="InterPro" id="IPR039390">
    <property type="entry name" value="1_2-HQD/HQD"/>
</dbReference>
<reference evidence="10" key="2">
    <citation type="journal article" date="2018" name="Nat. Commun.">
        <title>Extreme sensitivity to ultraviolet light in the fungal pathogen causing white-nose syndrome of bats.</title>
        <authorList>
            <person name="Palmer J.M."/>
            <person name="Drees K.P."/>
            <person name="Foster J.T."/>
            <person name="Lindner D.L."/>
        </authorList>
    </citation>
    <scope>NUCLEOTIDE SEQUENCE [LARGE SCALE GENOMIC DNA]</scope>
    <source>
        <strain evidence="10">UAMH 10579</strain>
    </source>
</reference>
<feature type="domain" description="Catechol dioxygenase N-terminal" evidence="8">
    <location>
        <begin position="24"/>
        <end position="96"/>
    </location>
</feature>
<dbReference type="EMBL" id="KV460206">
    <property type="protein sequence ID" value="OBU01360.1"/>
    <property type="molecule type" value="Genomic_DNA"/>
</dbReference>
<comment type="similarity">
    <text evidence="2">Belongs to the intradiol ring-cleavage dioxygenase family.</text>
</comment>
<evidence type="ECO:0000256" key="2">
    <source>
        <dbReference type="ARBA" id="ARBA00007825"/>
    </source>
</evidence>
<dbReference type="Pfam" id="PF00775">
    <property type="entry name" value="Dioxygenase_C"/>
    <property type="match status" value="1"/>
</dbReference>
<dbReference type="Gene3D" id="2.60.130.10">
    <property type="entry name" value="Aromatic compound dioxygenase"/>
    <property type="match status" value="1"/>
</dbReference>
<evidence type="ECO:0000256" key="1">
    <source>
        <dbReference type="ARBA" id="ARBA00001965"/>
    </source>
</evidence>
<protein>
    <recommendedName>
        <fullName evidence="11">Intradiol ring-cleavage dioxygenases domain-containing protein</fullName>
    </recommendedName>
</protein>
<feature type="domain" description="Intradiol ring-cleavage dioxygenases" evidence="7">
    <location>
        <begin position="106"/>
        <end position="284"/>
    </location>
</feature>
<evidence type="ECO:0000313" key="9">
    <source>
        <dbReference type="EMBL" id="OBU01360.1"/>
    </source>
</evidence>
<dbReference type="OrthoDB" id="5238185at2759"/>
<evidence type="ECO:0000256" key="5">
    <source>
        <dbReference type="ARBA" id="ARBA00023002"/>
    </source>
</evidence>
<gene>
    <name evidence="9" type="ORF">VE01_00013</name>
</gene>
<dbReference type="GO" id="GO:0008199">
    <property type="term" value="F:ferric iron binding"/>
    <property type="evidence" value="ECO:0007669"/>
    <property type="project" value="InterPro"/>
</dbReference>